<comment type="caution">
    <text evidence="1">The sequence shown here is derived from an EMBL/GenBank/DDBJ whole genome shotgun (WGS) entry which is preliminary data.</text>
</comment>
<protein>
    <submittedName>
        <fullName evidence="1">Uncharacterized protein</fullName>
    </submittedName>
</protein>
<dbReference type="EMBL" id="VFJC01000008">
    <property type="protein sequence ID" value="KAB5571243.1"/>
    <property type="molecule type" value="Genomic_DNA"/>
</dbReference>
<sequence>MADPGQFPRQVLQATMLSILFSYLENVEYQQWLSLRHCWLLYEAILAECDGSACREGSLPNENLPASLFPLGSELHNWRVSWASQRCLHDIAKPPEDAERAMKRDE</sequence>
<dbReference type="AlphaFoldDB" id="A0A5N5NWQ3"/>
<name>A0A5N5NWQ3_PANHP</name>
<reference evidence="1 2" key="1">
    <citation type="submission" date="2019-06" db="EMBL/GenBank/DDBJ databases">
        <title>A chromosome-scale genome assembly of the striped catfish, Pangasianodon hypophthalmus.</title>
        <authorList>
            <person name="Wen M."/>
            <person name="Zahm M."/>
            <person name="Roques C."/>
            <person name="Cabau C."/>
            <person name="Klopp C."/>
            <person name="Donnadieu C."/>
            <person name="Jouanno E."/>
            <person name="Avarre J.-C."/>
            <person name="Campet M."/>
            <person name="Ha T.T.T."/>
            <person name="Dugue R."/>
            <person name="Lampietro C."/>
            <person name="Louis A."/>
            <person name="Herpin A."/>
            <person name="Echchiki A."/>
            <person name="Berthelot C."/>
            <person name="Parey E."/>
            <person name="Roest-Crollius H."/>
            <person name="Braasch I."/>
            <person name="Postlethwait J."/>
            <person name="Bobe J."/>
            <person name="Montfort J."/>
            <person name="Bouchez O."/>
            <person name="Begum T."/>
            <person name="Schartl M."/>
            <person name="Guiguen Y."/>
        </authorList>
    </citation>
    <scope>NUCLEOTIDE SEQUENCE [LARGE SCALE GENOMIC DNA]</scope>
    <source>
        <strain evidence="1 2">Indonesia</strain>
        <tissue evidence="1">Blood</tissue>
    </source>
</reference>
<dbReference type="Proteomes" id="UP000327468">
    <property type="component" value="Chromosome 7"/>
</dbReference>
<accession>A0A5N5NWQ3</accession>
<evidence type="ECO:0000313" key="1">
    <source>
        <dbReference type="EMBL" id="KAB5571243.1"/>
    </source>
</evidence>
<evidence type="ECO:0000313" key="2">
    <source>
        <dbReference type="Proteomes" id="UP000327468"/>
    </source>
</evidence>
<proteinExistence type="predicted"/>
<gene>
    <name evidence="1" type="ORF">PHYPO_G00222790</name>
</gene>
<organism evidence="1 2">
    <name type="scientific">Pangasianodon hypophthalmus</name>
    <name type="common">Striped catfish</name>
    <name type="synonym">Helicophagus hypophthalmus</name>
    <dbReference type="NCBI Taxonomy" id="310915"/>
    <lineage>
        <taxon>Eukaryota</taxon>
        <taxon>Metazoa</taxon>
        <taxon>Chordata</taxon>
        <taxon>Craniata</taxon>
        <taxon>Vertebrata</taxon>
        <taxon>Euteleostomi</taxon>
        <taxon>Actinopterygii</taxon>
        <taxon>Neopterygii</taxon>
        <taxon>Teleostei</taxon>
        <taxon>Ostariophysi</taxon>
        <taxon>Siluriformes</taxon>
        <taxon>Pangasiidae</taxon>
        <taxon>Pangasianodon</taxon>
    </lineage>
</organism>
<keyword evidence="2" id="KW-1185">Reference proteome</keyword>